<sequence>MNYEQKVKKEAVRWSRSLDKRSALLQRTSKPFQQRINNRIPGRIHKLMTESVRSMIEAALTTSEYLRPVAVEDWTWEERERKVKELLKQYKRTASLEGAGTGAGGIWLGLADFPLLLSIQMKFLFYAAQVCGMNIHSYENRVYLMHVFMLAYSSDEVRKQTKEKVMNWKDVPIEEKIVDWKTLQMEYRDTLDIVKLLQIVPGIGAVVGFVANGRLLEQLGETALQSFRLRFL</sequence>
<evidence type="ECO:0000313" key="1">
    <source>
        <dbReference type="EMBL" id="MYL18386.1"/>
    </source>
</evidence>
<protein>
    <submittedName>
        <fullName evidence="1">EcsC family protein</fullName>
    </submittedName>
</protein>
<dbReference type="PANTHER" id="PTHR41260:SF1">
    <property type="entry name" value="PROTEIN ECSC"/>
    <property type="match status" value="1"/>
</dbReference>
<name>A0A845DLS8_9BACI</name>
<evidence type="ECO:0000313" key="2">
    <source>
        <dbReference type="Proteomes" id="UP000460949"/>
    </source>
</evidence>
<organism evidence="1 2">
    <name type="scientific">Halobacillus litoralis</name>
    <dbReference type="NCBI Taxonomy" id="45668"/>
    <lineage>
        <taxon>Bacteria</taxon>
        <taxon>Bacillati</taxon>
        <taxon>Bacillota</taxon>
        <taxon>Bacilli</taxon>
        <taxon>Bacillales</taxon>
        <taxon>Bacillaceae</taxon>
        <taxon>Halobacillus</taxon>
    </lineage>
</organism>
<dbReference type="Pfam" id="PF12787">
    <property type="entry name" value="EcsC"/>
    <property type="match status" value="1"/>
</dbReference>
<dbReference type="EMBL" id="WMET01000001">
    <property type="protein sequence ID" value="MYL18386.1"/>
    <property type="molecule type" value="Genomic_DNA"/>
</dbReference>
<gene>
    <name evidence="1" type="ORF">GLW04_00705</name>
</gene>
<proteinExistence type="predicted"/>
<reference evidence="1 2" key="1">
    <citation type="submission" date="2019-11" db="EMBL/GenBank/DDBJ databases">
        <title>Genome sequences of 17 halophilic strains isolated from different environments.</title>
        <authorList>
            <person name="Furrow R.E."/>
        </authorList>
    </citation>
    <scope>NUCLEOTIDE SEQUENCE [LARGE SCALE GENOMIC DNA]</scope>
    <source>
        <strain evidence="1 2">22511_23_Filter</strain>
    </source>
</reference>
<accession>A0A845DLS8</accession>
<dbReference type="AlphaFoldDB" id="A0A845DLS8"/>
<dbReference type="PANTHER" id="PTHR41260">
    <property type="entry name" value="PROTEIN ECSC"/>
    <property type="match status" value="1"/>
</dbReference>
<dbReference type="InterPro" id="IPR024787">
    <property type="entry name" value="EcsC"/>
</dbReference>
<comment type="caution">
    <text evidence="1">The sequence shown here is derived from an EMBL/GenBank/DDBJ whole genome shotgun (WGS) entry which is preliminary data.</text>
</comment>
<dbReference type="RefSeq" id="WP_160834857.1">
    <property type="nucleotide sequence ID" value="NZ_WMET01000001.1"/>
</dbReference>
<dbReference type="Proteomes" id="UP000460949">
    <property type="component" value="Unassembled WGS sequence"/>
</dbReference>